<evidence type="ECO:0000313" key="3">
    <source>
        <dbReference type="EMBL" id="EPS61023.1"/>
    </source>
</evidence>
<proteinExistence type="predicted"/>
<dbReference type="Proteomes" id="UP000015453">
    <property type="component" value="Unassembled WGS sequence"/>
</dbReference>
<feature type="signal peptide" evidence="1">
    <location>
        <begin position="1"/>
        <end position="24"/>
    </location>
</feature>
<dbReference type="AlphaFoldDB" id="S8DE22"/>
<feature type="chain" id="PRO_5004549543" description="Pectinesterase inhibitor domain-containing protein" evidence="1">
    <location>
        <begin position="25"/>
        <end position="165"/>
    </location>
</feature>
<dbReference type="EMBL" id="AUSU01007139">
    <property type="protein sequence ID" value="EPS61023.1"/>
    <property type="molecule type" value="Genomic_DNA"/>
</dbReference>
<dbReference type="InterPro" id="IPR006501">
    <property type="entry name" value="Pectinesterase_inhib_dom"/>
</dbReference>
<dbReference type="GO" id="GO:0004857">
    <property type="term" value="F:enzyme inhibitor activity"/>
    <property type="evidence" value="ECO:0007669"/>
    <property type="project" value="InterPro"/>
</dbReference>
<reference evidence="3 4" key="1">
    <citation type="journal article" date="2013" name="BMC Genomics">
        <title>The miniature genome of a carnivorous plant Genlisea aurea contains a low number of genes and short non-coding sequences.</title>
        <authorList>
            <person name="Leushkin E.V."/>
            <person name="Sutormin R.A."/>
            <person name="Nabieva E.R."/>
            <person name="Penin A.A."/>
            <person name="Kondrashov A.S."/>
            <person name="Logacheva M.D."/>
        </authorList>
    </citation>
    <scope>NUCLEOTIDE SEQUENCE [LARGE SCALE GENOMIC DNA]</scope>
</reference>
<gene>
    <name evidence="3" type="ORF">M569_13777</name>
</gene>
<keyword evidence="4" id="KW-1185">Reference proteome</keyword>
<dbReference type="InterPro" id="IPR035513">
    <property type="entry name" value="Invertase/methylesterase_inhib"/>
</dbReference>
<dbReference type="Gene3D" id="1.20.140.40">
    <property type="entry name" value="Invertase/pectin methylesterase inhibitor family protein"/>
    <property type="match status" value="1"/>
</dbReference>
<keyword evidence="1" id="KW-0732">Signal</keyword>
<protein>
    <recommendedName>
        <fullName evidence="2">Pectinesterase inhibitor domain-containing protein</fullName>
    </recommendedName>
</protein>
<name>S8DE22_9LAMI</name>
<accession>S8DE22</accession>
<sequence>MAAEITSIALLVYLAAASMAIAAASFCESAGDRNLCEELTRSATTWAEAMTNGLQIALAKVESGKSIADGVESKLPADMTQQTKQSLVRTCEEDYETAIYNLNQCLGFVDRDPNSSLNVYLSAVSLSDCIDGLNEFQVSLPEVEEYGGQIVKLSSTLLCVASKKP</sequence>
<evidence type="ECO:0000256" key="1">
    <source>
        <dbReference type="SAM" id="SignalP"/>
    </source>
</evidence>
<dbReference type="Pfam" id="PF04043">
    <property type="entry name" value="PMEI"/>
    <property type="match status" value="1"/>
</dbReference>
<feature type="domain" description="Pectinesterase inhibitor" evidence="2">
    <location>
        <begin position="24"/>
        <end position="158"/>
    </location>
</feature>
<comment type="caution">
    <text evidence="3">The sequence shown here is derived from an EMBL/GenBank/DDBJ whole genome shotgun (WGS) entry which is preliminary data.</text>
</comment>
<evidence type="ECO:0000259" key="2">
    <source>
        <dbReference type="Pfam" id="PF04043"/>
    </source>
</evidence>
<dbReference type="OrthoDB" id="770764at2759"/>
<evidence type="ECO:0000313" key="4">
    <source>
        <dbReference type="Proteomes" id="UP000015453"/>
    </source>
</evidence>
<organism evidence="3 4">
    <name type="scientific">Genlisea aurea</name>
    <dbReference type="NCBI Taxonomy" id="192259"/>
    <lineage>
        <taxon>Eukaryota</taxon>
        <taxon>Viridiplantae</taxon>
        <taxon>Streptophyta</taxon>
        <taxon>Embryophyta</taxon>
        <taxon>Tracheophyta</taxon>
        <taxon>Spermatophyta</taxon>
        <taxon>Magnoliopsida</taxon>
        <taxon>eudicotyledons</taxon>
        <taxon>Gunneridae</taxon>
        <taxon>Pentapetalae</taxon>
        <taxon>asterids</taxon>
        <taxon>lamiids</taxon>
        <taxon>Lamiales</taxon>
        <taxon>Lentibulariaceae</taxon>
        <taxon>Genlisea</taxon>
    </lineage>
</organism>
<dbReference type="SUPFAM" id="SSF101148">
    <property type="entry name" value="Plant invertase/pectin methylesterase inhibitor"/>
    <property type="match status" value="1"/>
</dbReference>